<protein>
    <recommendedName>
        <fullName evidence="7">NB-ARC domain-containing protein</fullName>
    </recommendedName>
</protein>
<dbReference type="Pfam" id="PF00931">
    <property type="entry name" value="NB-ARC"/>
    <property type="match status" value="1"/>
</dbReference>
<dbReference type="InterPro" id="IPR027417">
    <property type="entry name" value="P-loop_NTPase"/>
</dbReference>
<reference evidence="5 6" key="1">
    <citation type="journal article" date="2024" name="Plant Biotechnol. J.">
        <title>Dendrobium thyrsiflorum genome and its molecular insights into genes involved in important horticultural traits.</title>
        <authorList>
            <person name="Chen B."/>
            <person name="Wang J.Y."/>
            <person name="Zheng P.J."/>
            <person name="Li K.L."/>
            <person name="Liang Y.M."/>
            <person name="Chen X.F."/>
            <person name="Zhang C."/>
            <person name="Zhao X."/>
            <person name="He X."/>
            <person name="Zhang G.Q."/>
            <person name="Liu Z.J."/>
            <person name="Xu Q."/>
        </authorList>
    </citation>
    <scope>NUCLEOTIDE SEQUENCE [LARGE SCALE GENOMIC DNA]</scope>
    <source>
        <strain evidence="5">GZMU011</strain>
    </source>
</reference>
<dbReference type="Gene3D" id="3.40.50.300">
    <property type="entry name" value="P-loop containing nucleotide triphosphate hydrolases"/>
    <property type="match status" value="1"/>
</dbReference>
<evidence type="ECO:0000313" key="5">
    <source>
        <dbReference type="EMBL" id="KAL0907875.1"/>
    </source>
</evidence>
<keyword evidence="6" id="KW-1185">Reference proteome</keyword>
<dbReference type="InterPro" id="IPR042197">
    <property type="entry name" value="Apaf_helical"/>
</dbReference>
<evidence type="ECO:0000256" key="1">
    <source>
        <dbReference type="ARBA" id="ARBA00022737"/>
    </source>
</evidence>
<comment type="caution">
    <text evidence="5">The sequence shown here is derived from an EMBL/GenBank/DDBJ whole genome shotgun (WGS) entry which is preliminary data.</text>
</comment>
<keyword evidence="1" id="KW-0677">Repeat</keyword>
<dbReference type="Gene3D" id="1.10.10.10">
    <property type="entry name" value="Winged helix-like DNA-binding domain superfamily/Winged helix DNA-binding domain"/>
    <property type="match status" value="1"/>
</dbReference>
<organism evidence="5 6">
    <name type="scientific">Dendrobium thyrsiflorum</name>
    <name type="common">Pinecone-like raceme dendrobium</name>
    <name type="synonym">Orchid</name>
    <dbReference type="NCBI Taxonomy" id="117978"/>
    <lineage>
        <taxon>Eukaryota</taxon>
        <taxon>Viridiplantae</taxon>
        <taxon>Streptophyta</taxon>
        <taxon>Embryophyta</taxon>
        <taxon>Tracheophyta</taxon>
        <taxon>Spermatophyta</taxon>
        <taxon>Magnoliopsida</taxon>
        <taxon>Liliopsida</taxon>
        <taxon>Asparagales</taxon>
        <taxon>Orchidaceae</taxon>
        <taxon>Epidendroideae</taxon>
        <taxon>Malaxideae</taxon>
        <taxon>Dendrobiinae</taxon>
        <taxon>Dendrobium</taxon>
    </lineage>
</organism>
<dbReference type="GO" id="GO:0002758">
    <property type="term" value="P:innate immune response-activating signaling pathway"/>
    <property type="evidence" value="ECO:0007669"/>
    <property type="project" value="UniProtKB-ARBA"/>
</dbReference>
<dbReference type="InterPro" id="IPR058922">
    <property type="entry name" value="WHD_DRP"/>
</dbReference>
<dbReference type="Pfam" id="PF23559">
    <property type="entry name" value="WHD_DRP"/>
    <property type="match status" value="1"/>
</dbReference>
<dbReference type="InterPro" id="IPR032675">
    <property type="entry name" value="LRR_dom_sf"/>
</dbReference>
<dbReference type="FunFam" id="3.40.50.300:FF:001091">
    <property type="entry name" value="Probable disease resistance protein At1g61300"/>
    <property type="match status" value="1"/>
</dbReference>
<proteinExistence type="predicted"/>
<evidence type="ECO:0000256" key="2">
    <source>
        <dbReference type="ARBA" id="ARBA00022821"/>
    </source>
</evidence>
<dbReference type="EMBL" id="JANQDX010000017">
    <property type="protein sequence ID" value="KAL0907875.1"/>
    <property type="molecule type" value="Genomic_DNA"/>
</dbReference>
<gene>
    <name evidence="5" type="ORF">M5K25_022324</name>
</gene>
<dbReference type="GO" id="GO:0042742">
    <property type="term" value="P:defense response to bacterium"/>
    <property type="evidence" value="ECO:0007669"/>
    <property type="project" value="UniProtKB-ARBA"/>
</dbReference>
<feature type="domain" description="Disease resistance protein winged helix" evidence="4">
    <location>
        <begin position="351"/>
        <end position="417"/>
    </location>
</feature>
<dbReference type="AlphaFoldDB" id="A0ABD0U612"/>
<evidence type="ECO:0000259" key="4">
    <source>
        <dbReference type="Pfam" id="PF23559"/>
    </source>
</evidence>
<keyword evidence="2" id="KW-0611">Plant defense</keyword>
<sequence>MTPTTKEKPSLKRKQVDDDYIYGYQVSLPPSNSIKIPISCDMAMRIIEIIKKFDEIAHDRKALYLREEDAPRRPRFNDVMKRPPSSSLVLESDVLGREEEKKKIIQLLMSHSEMENIIIPIVGMGGVGKTTLAQLIYNDPVVCQHFSPKVWVCVSEQFDVLRITKEIVSSIVDSSKYNDNNNLNYLQCKLKDALLNKKFLLILDDVWNERADIWEALRAPFSSTRVGKIIITTRSMSVACIMKTVSPLQLECLHGEKPWLLFQRHAFNGWEIDQQLNFEQLGREIVKKCGGLPLALKVIGGFLQNEFKEQTWKGVLNNNLWDPDEIILSTLRISYNYLPSYLKPCFLYASLFPKDYDFEKLELIRMWIDQGYIQHTERKSLWEDIAVEYFEDLVRRSLFQCSKHKRFVLHDTVHDLAQSMARNEICSSLDFDKLKNIPKDAKHIFIKDAMADQILPLGNIRTLYIYTLHYFATAALHQNSCSKIVFSHMGCLRVLRFHAPSFECSSECIDSIGHLQQLRYLSICAREIHMTENSLCSLYKLQTLILKSYYINMLPHTMEKLINLRHLMISASYYQAPVPKSYFGNKNFLSFRFNEARNELFTSTYIN</sequence>
<dbReference type="FunFam" id="1.10.10.10:FF:000322">
    <property type="entry name" value="Probable disease resistance protein At1g63360"/>
    <property type="match status" value="1"/>
</dbReference>
<dbReference type="Proteomes" id="UP001552299">
    <property type="component" value="Unassembled WGS sequence"/>
</dbReference>
<name>A0ABD0U612_DENTH</name>
<dbReference type="InterPro" id="IPR036388">
    <property type="entry name" value="WH-like_DNA-bd_sf"/>
</dbReference>
<dbReference type="PRINTS" id="PR00364">
    <property type="entry name" value="DISEASERSIST"/>
</dbReference>
<dbReference type="PANTHER" id="PTHR36766">
    <property type="entry name" value="PLANT BROAD-SPECTRUM MILDEW RESISTANCE PROTEIN RPW8"/>
    <property type="match status" value="1"/>
</dbReference>
<dbReference type="Gene3D" id="1.10.8.430">
    <property type="entry name" value="Helical domain of apoptotic protease-activating factors"/>
    <property type="match status" value="1"/>
</dbReference>
<dbReference type="SUPFAM" id="SSF52540">
    <property type="entry name" value="P-loop containing nucleoside triphosphate hydrolases"/>
    <property type="match status" value="1"/>
</dbReference>
<dbReference type="InterPro" id="IPR002182">
    <property type="entry name" value="NB-ARC"/>
</dbReference>
<evidence type="ECO:0000313" key="6">
    <source>
        <dbReference type="Proteomes" id="UP001552299"/>
    </source>
</evidence>
<dbReference type="PANTHER" id="PTHR36766:SF51">
    <property type="entry name" value="DISEASE RESISTANCE RPP13-LIKE PROTEIN 1"/>
    <property type="match status" value="1"/>
</dbReference>
<evidence type="ECO:0000259" key="3">
    <source>
        <dbReference type="Pfam" id="PF00931"/>
    </source>
</evidence>
<dbReference type="SUPFAM" id="SSF52058">
    <property type="entry name" value="L domain-like"/>
    <property type="match status" value="1"/>
</dbReference>
<dbReference type="GO" id="GO:0009626">
    <property type="term" value="P:plant-type hypersensitive response"/>
    <property type="evidence" value="ECO:0007669"/>
    <property type="project" value="UniProtKB-ARBA"/>
</dbReference>
<evidence type="ECO:0008006" key="7">
    <source>
        <dbReference type="Google" id="ProtNLM"/>
    </source>
</evidence>
<dbReference type="Gene3D" id="3.80.10.10">
    <property type="entry name" value="Ribonuclease Inhibitor"/>
    <property type="match status" value="1"/>
</dbReference>
<accession>A0ABD0U612</accession>
<feature type="domain" description="NB-ARC" evidence="3">
    <location>
        <begin position="98"/>
        <end position="268"/>
    </location>
</feature>